<name>D8QH65_SCHCM</name>
<dbReference type="GeneID" id="9597292"/>
<gene>
    <name evidence="6" type="ORF">SCHCODRAFT_113211</name>
</gene>
<dbReference type="KEGG" id="scm:SCHCO_02640593"/>
<dbReference type="EMBL" id="GL377312">
    <property type="protein sequence ID" value="EFI92617.1"/>
    <property type="molecule type" value="Genomic_DNA"/>
</dbReference>
<accession>D8QH65</accession>
<dbReference type="RefSeq" id="XP_003027520.1">
    <property type="nucleotide sequence ID" value="XM_003027474.1"/>
</dbReference>
<dbReference type="VEuPathDB" id="FungiDB:SCHCODRAFT_02640593"/>
<dbReference type="Pfam" id="PF01753">
    <property type="entry name" value="zf-MYND"/>
    <property type="match status" value="1"/>
</dbReference>
<keyword evidence="7" id="KW-1185">Reference proteome</keyword>
<dbReference type="OrthoDB" id="432970at2759"/>
<evidence type="ECO:0000313" key="6">
    <source>
        <dbReference type="EMBL" id="EFI92617.1"/>
    </source>
</evidence>
<keyword evidence="3" id="KW-0862">Zinc</keyword>
<sequence>MSGAYAMPVLKETLDLYDIALLLNYERLIAEPRFHGYRLLDVVYDGQPFTDDRLAAHWDRTAYHEATAPAQKATGEPNFEFVSKLDEPRHGVSLLYHRGPASTKDQDSPATFVAANEQRAAAAGLTDPPFRFSDLQLSDRDRETLFYQSRSVGSSDSAVRLVQYFFALYPADTHLCVRTYDRTDPEYFTTISHRVVLQYVLRGLRMHTINSFLPDKSTVYHTPGQDGRARHSVLTFGNAPARWDNIRTVLNLASLEFGDAGRGVKGKGTFVLEPIKAYDARLDRVAEANELLMEEITVELPPLKEGDEEEMHLKAIAAKVKGRWDSRGKEPWCGHCGAPGPKVQAKCCSSARYCSRDHQVAAWPFHKLYCGQ</sequence>
<feature type="non-terminal residue" evidence="6">
    <location>
        <position position="372"/>
    </location>
</feature>
<dbReference type="PROSITE" id="PS01360">
    <property type="entry name" value="ZF_MYND_1"/>
    <property type="match status" value="1"/>
</dbReference>
<evidence type="ECO:0000256" key="1">
    <source>
        <dbReference type="ARBA" id="ARBA00022723"/>
    </source>
</evidence>
<dbReference type="SUPFAM" id="SSF144232">
    <property type="entry name" value="HIT/MYND zinc finger-like"/>
    <property type="match status" value="1"/>
</dbReference>
<proteinExistence type="predicted"/>
<dbReference type="Gene3D" id="6.10.140.2220">
    <property type="match status" value="1"/>
</dbReference>
<evidence type="ECO:0000256" key="3">
    <source>
        <dbReference type="ARBA" id="ARBA00022833"/>
    </source>
</evidence>
<dbReference type="InterPro" id="IPR002893">
    <property type="entry name" value="Znf_MYND"/>
</dbReference>
<evidence type="ECO:0000256" key="2">
    <source>
        <dbReference type="ARBA" id="ARBA00022771"/>
    </source>
</evidence>
<dbReference type="AlphaFoldDB" id="D8QH65"/>
<evidence type="ECO:0000313" key="7">
    <source>
        <dbReference type="Proteomes" id="UP000007431"/>
    </source>
</evidence>
<dbReference type="GO" id="GO:0008270">
    <property type="term" value="F:zinc ion binding"/>
    <property type="evidence" value="ECO:0007669"/>
    <property type="project" value="UniProtKB-KW"/>
</dbReference>
<reference evidence="6 7" key="1">
    <citation type="journal article" date="2010" name="Nat. Biotechnol.">
        <title>Genome sequence of the model mushroom Schizophyllum commune.</title>
        <authorList>
            <person name="Ohm R.A."/>
            <person name="de Jong J.F."/>
            <person name="Lugones L.G."/>
            <person name="Aerts A."/>
            <person name="Kothe E."/>
            <person name="Stajich J.E."/>
            <person name="de Vries R.P."/>
            <person name="Record E."/>
            <person name="Levasseur A."/>
            <person name="Baker S.E."/>
            <person name="Bartholomew K.A."/>
            <person name="Coutinho P.M."/>
            <person name="Erdmann S."/>
            <person name="Fowler T.J."/>
            <person name="Gathman A.C."/>
            <person name="Lombard V."/>
            <person name="Henrissat B."/>
            <person name="Knabe N."/>
            <person name="Kuees U."/>
            <person name="Lilly W.W."/>
            <person name="Lindquist E."/>
            <person name="Lucas S."/>
            <person name="Magnuson J.K."/>
            <person name="Piumi F."/>
            <person name="Raudaskoski M."/>
            <person name="Salamov A."/>
            <person name="Schmutz J."/>
            <person name="Schwarze F.W.M.R."/>
            <person name="vanKuyk P.A."/>
            <person name="Horton J.S."/>
            <person name="Grigoriev I.V."/>
            <person name="Woesten H.A.B."/>
        </authorList>
    </citation>
    <scope>NUCLEOTIDE SEQUENCE [LARGE SCALE GENOMIC DNA]</scope>
    <source>
        <strain evidence="7">H4-8 / FGSC 9210</strain>
    </source>
</reference>
<keyword evidence="1" id="KW-0479">Metal-binding</keyword>
<dbReference type="OMA" id="EKWCGHC"/>
<keyword evidence="2 4" id="KW-0863">Zinc-finger</keyword>
<organism evidence="7">
    <name type="scientific">Schizophyllum commune (strain H4-8 / FGSC 9210)</name>
    <name type="common">Split gill fungus</name>
    <dbReference type="NCBI Taxonomy" id="578458"/>
    <lineage>
        <taxon>Eukaryota</taxon>
        <taxon>Fungi</taxon>
        <taxon>Dikarya</taxon>
        <taxon>Basidiomycota</taxon>
        <taxon>Agaricomycotina</taxon>
        <taxon>Agaricomycetes</taxon>
        <taxon>Agaricomycetidae</taxon>
        <taxon>Agaricales</taxon>
        <taxon>Schizophyllaceae</taxon>
        <taxon>Schizophyllum</taxon>
    </lineage>
</organism>
<dbReference type="PROSITE" id="PS50865">
    <property type="entry name" value="ZF_MYND_2"/>
    <property type="match status" value="1"/>
</dbReference>
<dbReference type="STRING" id="578458.D8QH65"/>
<dbReference type="InParanoid" id="D8QH65"/>
<evidence type="ECO:0000259" key="5">
    <source>
        <dbReference type="PROSITE" id="PS50865"/>
    </source>
</evidence>
<evidence type="ECO:0000256" key="4">
    <source>
        <dbReference type="PROSITE-ProRule" id="PRU00134"/>
    </source>
</evidence>
<dbReference type="eggNOG" id="ENOG502RC6R">
    <property type="taxonomic scope" value="Eukaryota"/>
</dbReference>
<dbReference type="Proteomes" id="UP000007431">
    <property type="component" value="Unassembled WGS sequence"/>
</dbReference>
<dbReference type="HOGENOM" id="CLU_855604_0_0_1"/>
<protein>
    <recommendedName>
        <fullName evidence="5">MYND-type domain-containing protein</fullName>
    </recommendedName>
</protein>
<feature type="domain" description="MYND-type" evidence="5">
    <location>
        <begin position="333"/>
        <end position="370"/>
    </location>
</feature>